<dbReference type="GeneID" id="14006762"/>
<protein>
    <submittedName>
        <fullName evidence="12">Putative head-tail connector protein</fullName>
    </submittedName>
</protein>
<keyword evidence="7" id="KW-0118">Viral capsid assembly</keyword>
<keyword evidence="9" id="KW-0231">Viral genome packaging</keyword>
<evidence type="ECO:0000256" key="1">
    <source>
        <dbReference type="ARBA" id="ARBA00003421"/>
    </source>
</evidence>
<evidence type="ECO:0000256" key="7">
    <source>
        <dbReference type="ARBA" id="ARBA00022950"/>
    </source>
</evidence>
<proteinExistence type="predicted"/>
<keyword evidence="10" id="KW-1160">Virus entry into host cell</keyword>
<keyword evidence="8" id="KW-1171">Viral genome ejection through host cell envelope</keyword>
<keyword evidence="5" id="KW-1188">Viral release from host cell</keyword>
<dbReference type="Proteomes" id="UP000006684">
    <property type="component" value="Segment"/>
</dbReference>
<evidence type="ECO:0000256" key="2">
    <source>
        <dbReference type="ARBA" id="ARBA00004328"/>
    </source>
</evidence>
<evidence type="ECO:0000256" key="10">
    <source>
        <dbReference type="ARBA" id="ARBA00023296"/>
    </source>
</evidence>
<evidence type="ECO:0000256" key="3">
    <source>
        <dbReference type="ARBA" id="ARBA00022470"/>
    </source>
</evidence>
<reference evidence="13" key="1">
    <citation type="journal article" date="2011" name="Appl. Environ. Microbiol.">
        <title>Bacteriophages LIMElight and LIMEzero of Pantoea agglomerans, belonging to the "phiKMV-like viruses".</title>
        <authorList>
            <person name="Adriaenssens E.M."/>
            <person name="Ceyssens P.J."/>
            <person name="Dunon V."/>
            <person name="Ackermann H.W."/>
            <person name="Van Vaerenbergh J."/>
            <person name="Maes M."/>
            <person name="De Proft M."/>
            <person name="Lavigne R."/>
        </authorList>
    </citation>
    <scope>NUCLEOTIDE SEQUENCE [LARGE SCALE GENOMIC DNA]</scope>
</reference>
<keyword evidence="3" id="KW-1244">Viral short tail ejection system</keyword>
<comment type="subcellular location">
    <subcellularLocation>
        <location evidence="2">Virion</location>
    </subcellularLocation>
</comment>
<evidence type="ECO:0000256" key="9">
    <source>
        <dbReference type="ARBA" id="ARBA00023219"/>
    </source>
</evidence>
<dbReference type="RefSeq" id="YP_007002892.1">
    <property type="nucleotide sequence ID" value="NC_019454.1"/>
</dbReference>
<evidence type="ECO:0000313" key="12">
    <source>
        <dbReference type="EMBL" id="CBW54797.1"/>
    </source>
</evidence>
<dbReference type="KEGG" id="vg:14006762"/>
<feature type="region of interest" description="Disordered" evidence="11">
    <location>
        <begin position="488"/>
        <end position="529"/>
    </location>
</feature>
<dbReference type="OrthoDB" id="5112at10239"/>
<keyword evidence="4" id="KW-1162">Viral penetration into host cytoplasm</keyword>
<dbReference type="GO" id="GO:0044423">
    <property type="term" value="C:virion component"/>
    <property type="evidence" value="ECO:0007669"/>
    <property type="project" value="UniProtKB-KW"/>
</dbReference>
<comment type="function">
    <text evidence="1">Forms the portal vertex of the capsid. This portal plays critical roles in head assembly, genome packaging, neck/tail attachment, and genome ejection. The portal protein multimerizes as a single ring-shaped homododecamer arranged around a central channel.</text>
</comment>
<evidence type="ECO:0000256" key="8">
    <source>
        <dbReference type="ARBA" id="ARBA00023009"/>
    </source>
</evidence>
<dbReference type="InterPro" id="IPR020991">
    <property type="entry name" value="Connector_podovirus"/>
</dbReference>
<keyword evidence="6" id="KW-0946">Virion</keyword>
<dbReference type="EMBL" id="FR687252">
    <property type="protein sequence ID" value="CBW54797.1"/>
    <property type="molecule type" value="Genomic_DNA"/>
</dbReference>
<evidence type="ECO:0000256" key="11">
    <source>
        <dbReference type="SAM" id="MobiDB-lite"/>
    </source>
</evidence>
<dbReference type="GO" id="GO:0099002">
    <property type="term" value="P:symbiont genome ejection through host cell envelope, short tail mechanism"/>
    <property type="evidence" value="ECO:0007669"/>
    <property type="project" value="UniProtKB-KW"/>
</dbReference>
<evidence type="ECO:0000256" key="6">
    <source>
        <dbReference type="ARBA" id="ARBA00022844"/>
    </source>
</evidence>
<feature type="compositionally biased region" description="Low complexity" evidence="11">
    <location>
        <begin position="488"/>
        <end position="520"/>
    </location>
</feature>
<evidence type="ECO:0000313" key="13">
    <source>
        <dbReference type="Proteomes" id="UP000006684"/>
    </source>
</evidence>
<keyword evidence="13" id="KW-1185">Reference proteome</keyword>
<evidence type="ECO:0000256" key="4">
    <source>
        <dbReference type="ARBA" id="ARBA00022595"/>
    </source>
</evidence>
<evidence type="ECO:0000256" key="5">
    <source>
        <dbReference type="ARBA" id="ARBA00022612"/>
    </source>
</evidence>
<sequence>MVGTLETCAGLFEKFKDTAVLTSSEQFARWTNAGVFPNTSAQDTGNRQSLQRDYQSKGAMLVNNLASKVTQALFPQNNAFFEIGQTAEMLQVAQEMGADAKQAASKFAGIEVRASARVFLNAGYSALSHAMKLLIITGNALVYRDPTNKQFHTYSVRDYVVKRDGSGKVLCLILKERIALQDLPEDFRLSRLQYRTDPFEDVTLYTKVTRKHNGARVMYEVTQEVEDYPIGTPSTYPEYLCPYIPLTWNLVTGENYGRGHVEDFAGDFARLSELSESSLLYEVEMMRLINIIDPGAGIDLDDFMDADCGKAVAGKSNAAGNGVVAHEGGNAQKLAAVQNDIANLVQQLSIAFMYTGNTRDAERVTAEEIRANVSEANQTLGGVYANLSEVLHLQLAHILSVEEEPALLQLLMVQGIKLDVSVGLASLNRQANVERLQYLANALQIVLPVLTQSSKRFNPDLIIDAMCQGYGVDREALSYTEDQLQQLQEQQDASAQQSAQNVAGAAQQQAGGGDPQLAALNSQQLGLTQ</sequence>
<organism evidence="12 13">
    <name type="scientific">Pantoea phage LIMElight</name>
    <dbReference type="NCBI Taxonomy" id="881915"/>
    <lineage>
        <taxon>Viruses</taxon>
        <taxon>Duplodnaviria</taxon>
        <taxon>Heunggongvirae</taxon>
        <taxon>Uroviricota</taxon>
        <taxon>Caudoviricetes</taxon>
        <taxon>Autographivirales</taxon>
        <taxon>Autoscriptoviridae</taxon>
        <taxon>Slopekvirinae</taxon>
        <taxon>Limelightvirus</taxon>
        <taxon>Limelightvirus limelight</taxon>
    </lineage>
</organism>
<name>E1Y3U5_9CAUD</name>
<accession>E1Y3U5</accession>
<dbReference type="Pfam" id="PF12236">
    <property type="entry name" value="Head-tail_con"/>
    <property type="match status" value="1"/>
</dbReference>